<reference evidence="2 3" key="1">
    <citation type="submission" date="2017-11" db="EMBL/GenBank/DDBJ databases">
        <title>De-novo sequencing of pomegranate (Punica granatum L.) genome.</title>
        <authorList>
            <person name="Akparov Z."/>
            <person name="Amiraslanov A."/>
            <person name="Hajiyeva S."/>
            <person name="Abbasov M."/>
            <person name="Kaur K."/>
            <person name="Hamwieh A."/>
            <person name="Solovyev V."/>
            <person name="Salamov A."/>
            <person name="Braich B."/>
            <person name="Kosarev P."/>
            <person name="Mahmoud A."/>
            <person name="Hajiyev E."/>
            <person name="Babayeva S."/>
            <person name="Izzatullayeva V."/>
            <person name="Mammadov A."/>
            <person name="Mammadov A."/>
            <person name="Sharifova S."/>
            <person name="Ojaghi J."/>
            <person name="Eynullazada K."/>
            <person name="Bayramov B."/>
            <person name="Abdulazimova A."/>
            <person name="Shahmuradov I."/>
        </authorList>
    </citation>
    <scope>NUCLEOTIDE SEQUENCE [LARGE SCALE GENOMIC DNA]</scope>
    <source>
        <strain evidence="3">cv. AG2017</strain>
        <tissue evidence="2">Leaf</tissue>
    </source>
</reference>
<dbReference type="Proteomes" id="UP000233551">
    <property type="component" value="Unassembled WGS sequence"/>
</dbReference>
<feature type="compositionally biased region" description="Low complexity" evidence="1">
    <location>
        <begin position="411"/>
        <end position="423"/>
    </location>
</feature>
<accession>A0A2I0KKD9</accession>
<dbReference type="PANTHER" id="PTHR32108:SF9">
    <property type="entry name" value="REVERSE TRANSCRIPTASE RNASE H-LIKE DOMAIN-CONTAINING PROTEIN"/>
    <property type="match status" value="1"/>
</dbReference>
<gene>
    <name evidence="2" type="ORF">CRG98_010648</name>
</gene>
<sequence>MAGEHSPTLPEEITSLTVAHCQPSMMHASPTQTPAVIPPIPPPTAQTSSSNSGDSTHITALEGMVNQLAINMAMNMSELMALLRDRNRASLSFIPPLEHRPTVDPNPTVPPTLVSESEEVSFSAMIHIPVVYLVMDLLPPLPAPTAVPLLPAAFLSADSAVHAPPPVAMPVQPLVYTVLPPTIPTTMSAPAPAHTIELFPSQASQPYMGLSYQGPPPLNIPPLELGMPIQAALVAPLINFLSEIEIEPDMRLKKMEETIKALQVGSSHFDYDDHNLNLFPGMRLPPKIKIPDFKRYDGTRDPRHHLCHYQSLIEARKKLDMGVKLGRIDGPSRKKDGEGSKRQIAGTSKKGKDATVGAVNPGCQTPQPISMDYTPASPTSQAYAHFMHYKQAYPLAPPTVIHLPPLQQYTSAQAQQSRASASRPPQPAQWAPPPQAQQGSAAQPRQRKQVLLVPWITVGDFGDKIQEMINAKEISFNEVKPPHVHANPLPDHGSSLGPSINMISIAAIVEEEDERSTMGITLLGWVYQGPEPADKGKALAAVFLAIPEVELHPAKNVIEQEAEAFMKVIKASEYKVVEQMGKSPAHISLLALLLRSEPHRDALLKISFAEDELPSEGQGHLRALHIVCKCNNHVVGRVMIDNGSALNVCPVSTLKQMNMVMSSIHVSKTTVRAFDGSRREVNGEIDLLIDVGPCSFSVTFQILEIPNAFSLLLGRPWIHIASAVPSSLHQNLKFFVEGKLITVNGEKDYVIYQETAVPYIKIGEDQNLPFHSFDTISVIRDYR</sequence>
<feature type="region of interest" description="Disordered" evidence="1">
    <location>
        <begin position="325"/>
        <end position="368"/>
    </location>
</feature>
<organism evidence="2 3">
    <name type="scientific">Punica granatum</name>
    <name type="common">Pomegranate</name>
    <dbReference type="NCBI Taxonomy" id="22663"/>
    <lineage>
        <taxon>Eukaryota</taxon>
        <taxon>Viridiplantae</taxon>
        <taxon>Streptophyta</taxon>
        <taxon>Embryophyta</taxon>
        <taxon>Tracheophyta</taxon>
        <taxon>Spermatophyta</taxon>
        <taxon>Magnoliopsida</taxon>
        <taxon>eudicotyledons</taxon>
        <taxon>Gunneridae</taxon>
        <taxon>Pentapetalae</taxon>
        <taxon>rosids</taxon>
        <taxon>malvids</taxon>
        <taxon>Myrtales</taxon>
        <taxon>Lythraceae</taxon>
        <taxon>Punica</taxon>
    </lineage>
</organism>
<dbReference type="CDD" id="cd00303">
    <property type="entry name" value="retropepsin_like"/>
    <property type="match status" value="1"/>
</dbReference>
<evidence type="ECO:0000256" key="1">
    <source>
        <dbReference type="SAM" id="MobiDB-lite"/>
    </source>
</evidence>
<dbReference type="InterPro" id="IPR021109">
    <property type="entry name" value="Peptidase_aspartic_dom_sf"/>
</dbReference>
<protein>
    <recommendedName>
        <fullName evidence="4">G-patch domain-containing protein</fullName>
    </recommendedName>
</protein>
<dbReference type="PANTHER" id="PTHR32108">
    <property type="entry name" value="DNA-DIRECTED RNA POLYMERASE SUBUNIT ALPHA"/>
    <property type="match status" value="1"/>
</dbReference>
<dbReference type="EMBL" id="PGOL01000531">
    <property type="protein sequence ID" value="PKI68968.1"/>
    <property type="molecule type" value="Genomic_DNA"/>
</dbReference>
<comment type="caution">
    <text evidence="2">The sequence shown here is derived from an EMBL/GenBank/DDBJ whole genome shotgun (WGS) entry which is preliminary data.</text>
</comment>
<evidence type="ECO:0000313" key="3">
    <source>
        <dbReference type="Proteomes" id="UP000233551"/>
    </source>
</evidence>
<keyword evidence="3" id="KW-1185">Reference proteome</keyword>
<dbReference type="AlphaFoldDB" id="A0A2I0KKD9"/>
<feature type="compositionally biased region" description="Basic and acidic residues" evidence="1">
    <location>
        <begin position="325"/>
        <end position="341"/>
    </location>
</feature>
<feature type="region of interest" description="Disordered" evidence="1">
    <location>
        <begin position="25"/>
        <end position="56"/>
    </location>
</feature>
<evidence type="ECO:0000313" key="2">
    <source>
        <dbReference type="EMBL" id="PKI68968.1"/>
    </source>
</evidence>
<feature type="region of interest" description="Disordered" evidence="1">
    <location>
        <begin position="410"/>
        <end position="445"/>
    </location>
</feature>
<dbReference type="Gene3D" id="2.40.70.10">
    <property type="entry name" value="Acid Proteases"/>
    <property type="match status" value="1"/>
</dbReference>
<evidence type="ECO:0008006" key="4">
    <source>
        <dbReference type="Google" id="ProtNLM"/>
    </source>
</evidence>
<proteinExistence type="predicted"/>
<name>A0A2I0KKD9_PUNGR</name>
<dbReference type="STRING" id="22663.A0A2I0KKD9"/>
<feature type="compositionally biased region" description="Pro residues" evidence="1">
    <location>
        <begin position="424"/>
        <end position="435"/>
    </location>
</feature>